<comment type="caution">
    <text evidence="1">The sequence shown here is derived from an EMBL/GenBank/DDBJ whole genome shotgun (WGS) entry which is preliminary data.</text>
</comment>
<sequence length="172" mass="19201">MVESANFTKFLSDCGQELVTPVIDAKGGGNLLPHNIDAFIQVLEMKAVSKIYVLTDLEEEVSADVVRDRISNAKIKTIFIAVKALEAWFLADSQAMSNWLKQSYHEPYPEATLNKPYDRLKEIAKITGVSGPGNKPAFAKKMIKHFDFSIVRAAQHPQCPSARELVDYFQGK</sequence>
<dbReference type="AlphaFoldDB" id="A0A9X1C5H3"/>
<dbReference type="Proteomes" id="UP001154860">
    <property type="component" value="Unassembled WGS sequence"/>
</dbReference>
<reference evidence="1 2" key="1">
    <citation type="journal article" date="2021" name="Int. J. Syst. Evol. Microbiol.">
        <title>Pseudomonas lactucae sp. nov., a pathogen causing bacterial rot of lettuce in Japan.</title>
        <authorList>
            <person name="Sawada H."/>
            <person name="Fujikawa T."/>
            <person name="Satou M."/>
        </authorList>
    </citation>
    <scope>NUCLEOTIDE SEQUENCE [LARGE SCALE GENOMIC DNA]</scope>
    <source>
        <strain evidence="1 2">MAFF 301381</strain>
    </source>
</reference>
<accession>A0A9X1C5H3</accession>
<evidence type="ECO:0000313" key="1">
    <source>
        <dbReference type="EMBL" id="MBN2977091.1"/>
    </source>
</evidence>
<organism evidence="1 2">
    <name type="scientific">Pseudomonas lactucae</name>
    <dbReference type="NCBI Taxonomy" id="2813360"/>
    <lineage>
        <taxon>Bacteria</taxon>
        <taxon>Pseudomonadati</taxon>
        <taxon>Pseudomonadota</taxon>
        <taxon>Gammaproteobacteria</taxon>
        <taxon>Pseudomonadales</taxon>
        <taxon>Pseudomonadaceae</taxon>
        <taxon>Pseudomonas</taxon>
    </lineage>
</organism>
<evidence type="ECO:0000313" key="2">
    <source>
        <dbReference type="Proteomes" id="UP001154860"/>
    </source>
</evidence>
<gene>
    <name evidence="1" type="ORF">JWR99_14475</name>
</gene>
<keyword evidence="2" id="KW-1185">Reference proteome</keyword>
<evidence type="ECO:0008006" key="3">
    <source>
        <dbReference type="Google" id="ProtNLM"/>
    </source>
</evidence>
<proteinExistence type="predicted"/>
<name>A0A9X1C5H3_9PSED</name>
<dbReference type="EMBL" id="JAFHKJ010000059">
    <property type="protein sequence ID" value="MBN2977091.1"/>
    <property type="molecule type" value="Genomic_DNA"/>
</dbReference>
<protein>
    <recommendedName>
        <fullName evidence="3">DUF4276 family protein</fullName>
    </recommendedName>
</protein>
<reference evidence="1 2" key="2">
    <citation type="journal article" date="2023" name="Plant Pathol.">
        <title>Dismantling and reorganizing Pseudomonas marginalis sensu#lato.</title>
        <authorList>
            <person name="Sawada H."/>
            <person name="Fujikawa T."/>
            <person name="Satou M."/>
        </authorList>
    </citation>
    <scope>NUCLEOTIDE SEQUENCE [LARGE SCALE GENOMIC DNA]</scope>
    <source>
        <strain evidence="1 2">MAFF 301381</strain>
    </source>
</reference>